<organism evidence="1">
    <name type="scientific">Lepeophtheirus salmonis</name>
    <name type="common">Salmon louse</name>
    <name type="synonym">Caligus salmonis</name>
    <dbReference type="NCBI Taxonomy" id="72036"/>
    <lineage>
        <taxon>Eukaryota</taxon>
        <taxon>Metazoa</taxon>
        <taxon>Ecdysozoa</taxon>
        <taxon>Arthropoda</taxon>
        <taxon>Crustacea</taxon>
        <taxon>Multicrustacea</taxon>
        <taxon>Hexanauplia</taxon>
        <taxon>Copepoda</taxon>
        <taxon>Siphonostomatoida</taxon>
        <taxon>Caligidae</taxon>
        <taxon>Lepeophtheirus</taxon>
    </lineage>
</organism>
<dbReference type="AlphaFoldDB" id="A0A0K2UEU8"/>
<reference evidence="1" key="1">
    <citation type="submission" date="2014-05" db="EMBL/GenBank/DDBJ databases">
        <authorList>
            <person name="Chronopoulou M."/>
        </authorList>
    </citation>
    <scope>NUCLEOTIDE SEQUENCE</scope>
    <source>
        <tissue evidence="1">Whole organism</tissue>
    </source>
</reference>
<sequence>MPRFDWSEDINVWIQQAELGKDLLKIEDMAGVVPLFLDRRSFSVFDQLAEKGDAIEICSVLNNAFSLNPFSAFDTIRARKSSPRELVEVFLAETKNLKGLSDTSKLVGLAFFFGTSLQRKHEDEFDTWDPGDG</sequence>
<accession>A0A0K2UEU8</accession>
<dbReference type="EMBL" id="HACA01019091">
    <property type="protein sequence ID" value="CDW36452.1"/>
    <property type="molecule type" value="Transcribed_RNA"/>
</dbReference>
<proteinExistence type="predicted"/>
<evidence type="ECO:0000313" key="1">
    <source>
        <dbReference type="EMBL" id="CDW36452.1"/>
    </source>
</evidence>
<protein>
    <submittedName>
        <fullName evidence="1">Uncharacterized protein</fullName>
    </submittedName>
</protein>
<name>A0A0K2UEU8_LEPSM</name>